<comment type="catalytic activity">
    <reaction evidence="7">
        <text>L-lysyl-[lipoyl-carrier protein] + (R)-lipoate + ATP = N(6)-[(R)-lipoyl]-L-lysyl-[lipoyl-carrier protein] + AMP + diphosphate + H(+)</text>
        <dbReference type="Rhea" id="RHEA:49288"/>
        <dbReference type="Rhea" id="RHEA-COMP:10500"/>
        <dbReference type="Rhea" id="RHEA-COMP:10502"/>
        <dbReference type="ChEBI" id="CHEBI:15378"/>
        <dbReference type="ChEBI" id="CHEBI:29969"/>
        <dbReference type="ChEBI" id="CHEBI:30616"/>
        <dbReference type="ChEBI" id="CHEBI:33019"/>
        <dbReference type="ChEBI" id="CHEBI:83088"/>
        <dbReference type="ChEBI" id="CHEBI:83099"/>
        <dbReference type="ChEBI" id="CHEBI:456215"/>
        <dbReference type="EC" id="6.3.1.20"/>
    </reaction>
</comment>
<evidence type="ECO:0000256" key="7">
    <source>
        <dbReference type="ARBA" id="ARBA00048037"/>
    </source>
</evidence>
<dbReference type="GO" id="GO:0017118">
    <property type="term" value="F:lipoyltransferase activity"/>
    <property type="evidence" value="ECO:0007669"/>
    <property type="project" value="TreeGrafter"/>
</dbReference>
<keyword evidence="6" id="KW-0067">ATP-binding</keyword>
<comment type="caution">
    <text evidence="9">The sequence shown here is derived from an EMBL/GenBank/DDBJ whole genome shotgun (WGS) entry which is preliminary data.</text>
</comment>
<comment type="pathway">
    <text evidence="1">Protein modification; protein lipoylation via exogenous pathway; protein N(6)-(lipoyl)lysine from lipoate: step 2/2.</text>
</comment>
<reference evidence="9 10" key="1">
    <citation type="submission" date="2014-07" db="EMBL/GenBank/DDBJ databases">
        <authorList>
            <person name="McCorrison J."/>
            <person name="Sanka R."/>
            <person name="Torralba M."/>
            <person name="Gillis M."/>
            <person name="Haft D.H."/>
            <person name="Methe B."/>
            <person name="Sutton G."/>
            <person name="Nelson K.E."/>
        </authorList>
    </citation>
    <scope>NUCLEOTIDE SEQUENCE [LARGE SCALE GENOMIC DNA]</scope>
    <source>
        <strain evidence="9 10">DNF00853</strain>
    </source>
</reference>
<keyword evidence="5" id="KW-0547">Nucleotide-binding</keyword>
<organism evidence="9 10">
    <name type="scientific">Hoylesella buccalis DNF00853</name>
    <dbReference type="NCBI Taxonomy" id="1401074"/>
    <lineage>
        <taxon>Bacteria</taxon>
        <taxon>Pseudomonadati</taxon>
        <taxon>Bacteroidota</taxon>
        <taxon>Bacteroidia</taxon>
        <taxon>Bacteroidales</taxon>
        <taxon>Prevotellaceae</taxon>
        <taxon>Hoylesella</taxon>
    </lineage>
</organism>
<dbReference type="Gene3D" id="3.30.930.10">
    <property type="entry name" value="Bira Bifunctional Protein, Domain 2"/>
    <property type="match status" value="1"/>
</dbReference>
<evidence type="ECO:0000313" key="9">
    <source>
        <dbReference type="EMBL" id="KGF35175.1"/>
    </source>
</evidence>
<dbReference type="EMBL" id="JRNN01000055">
    <property type="protein sequence ID" value="KGF35175.1"/>
    <property type="molecule type" value="Genomic_DNA"/>
</dbReference>
<accession>A0A095ZK86</accession>
<dbReference type="EC" id="6.3.1.20" evidence="3"/>
<dbReference type="SUPFAM" id="SSF55681">
    <property type="entry name" value="Class II aaRS and biotin synthetases"/>
    <property type="match status" value="1"/>
</dbReference>
<evidence type="ECO:0000256" key="6">
    <source>
        <dbReference type="ARBA" id="ARBA00022840"/>
    </source>
</evidence>
<dbReference type="OrthoDB" id="9787898at2"/>
<evidence type="ECO:0000256" key="3">
    <source>
        <dbReference type="ARBA" id="ARBA00012367"/>
    </source>
</evidence>
<dbReference type="Proteomes" id="UP000029556">
    <property type="component" value="Unassembled WGS sequence"/>
</dbReference>
<proteinExistence type="predicted"/>
<sequence length="324" mass="36693">MVYVEVSEPNRLTSFYLAMEEYIARHVDSSEDCFFMWQVPPTVMFGRNQLIDNEVNTEYCQAKGIHIIRRKSGGGCIYVDEGCILFSCITHDDQVNMVFSQYIKRVVDMLQAMGVDAHSGGRNDILIGDKKVSGNAFYHVPGRSIVHGTMLYDTNIQNMVASITPSQEKLISKGVQSIRQHIALLKDHTTLSLEEVKRFARQNLCSSTITLTADDVKGIEEIEQDYLSDDFTYGNNPRYSIVHKKRIEGVGELEVRLELKNNVIKEANIMGDYFLTGDLDNGILKKLRHVPYNAQAIDDALPDRLDGIIRNLKKQQLVDLILAE</sequence>
<dbReference type="InterPro" id="IPR019491">
    <property type="entry name" value="Lipoate_protein_ligase_C"/>
</dbReference>
<dbReference type="AlphaFoldDB" id="A0A095ZK86"/>
<dbReference type="GO" id="GO:0009249">
    <property type="term" value="P:protein lipoylation"/>
    <property type="evidence" value="ECO:0007669"/>
    <property type="project" value="InterPro"/>
</dbReference>
<dbReference type="InterPro" id="IPR045864">
    <property type="entry name" value="aa-tRNA-synth_II/BPL/LPL"/>
</dbReference>
<feature type="domain" description="BPL/LPL catalytic" evidence="8">
    <location>
        <begin position="28"/>
        <end position="212"/>
    </location>
</feature>
<evidence type="ECO:0000256" key="5">
    <source>
        <dbReference type="ARBA" id="ARBA00022741"/>
    </source>
</evidence>
<keyword evidence="4" id="KW-0436">Ligase</keyword>
<dbReference type="UniPathway" id="UPA00537">
    <property type="reaction ID" value="UER00594"/>
</dbReference>
<evidence type="ECO:0000313" key="10">
    <source>
        <dbReference type="Proteomes" id="UP000029556"/>
    </source>
</evidence>
<evidence type="ECO:0000256" key="4">
    <source>
        <dbReference type="ARBA" id="ARBA00022598"/>
    </source>
</evidence>
<dbReference type="RefSeq" id="WP_036872418.1">
    <property type="nucleotide sequence ID" value="NZ_JRNN01000055.1"/>
</dbReference>
<comment type="pathway">
    <text evidence="2">Protein modification; protein lipoylation via exogenous pathway; protein N(6)-(lipoyl)lysine from lipoate: step 1/2.</text>
</comment>
<evidence type="ECO:0000256" key="1">
    <source>
        <dbReference type="ARBA" id="ARBA00005085"/>
    </source>
</evidence>
<evidence type="ECO:0000259" key="8">
    <source>
        <dbReference type="PROSITE" id="PS51733"/>
    </source>
</evidence>
<dbReference type="InterPro" id="IPR004143">
    <property type="entry name" value="BPL_LPL_catalytic"/>
</dbReference>
<dbReference type="GO" id="GO:0016979">
    <property type="term" value="F:lipoate-protein ligase activity"/>
    <property type="evidence" value="ECO:0007669"/>
    <property type="project" value="UniProtKB-EC"/>
</dbReference>
<dbReference type="Gene3D" id="3.30.390.50">
    <property type="entry name" value="CO dehydrogenase flavoprotein, C-terminal domain"/>
    <property type="match status" value="1"/>
</dbReference>
<name>A0A095ZK86_9BACT</name>
<dbReference type="CDD" id="cd16443">
    <property type="entry name" value="LplA"/>
    <property type="match status" value="1"/>
</dbReference>
<evidence type="ECO:0000256" key="2">
    <source>
        <dbReference type="ARBA" id="ARBA00005124"/>
    </source>
</evidence>
<dbReference type="GO" id="GO:0005737">
    <property type="term" value="C:cytoplasm"/>
    <property type="evidence" value="ECO:0007669"/>
    <property type="project" value="TreeGrafter"/>
</dbReference>
<dbReference type="InterPro" id="IPR004562">
    <property type="entry name" value="LipoylTrfase_LipoateP_Ligase"/>
</dbReference>
<dbReference type="Pfam" id="PF10437">
    <property type="entry name" value="Lip_prot_lig_C"/>
    <property type="match status" value="1"/>
</dbReference>
<dbReference type="PANTHER" id="PTHR12561:SF3">
    <property type="entry name" value="LIPOYLTRANSFERASE 1, MITOCHONDRIAL"/>
    <property type="match status" value="1"/>
</dbReference>
<protein>
    <recommendedName>
        <fullName evidence="3">lipoate--protein ligase</fullName>
        <ecNumber evidence="3">6.3.1.20</ecNumber>
    </recommendedName>
</protein>
<dbReference type="GO" id="GO:0005524">
    <property type="term" value="F:ATP binding"/>
    <property type="evidence" value="ECO:0007669"/>
    <property type="project" value="UniProtKB-KW"/>
</dbReference>
<gene>
    <name evidence="9" type="ORF">HMPREF2137_05315</name>
</gene>
<dbReference type="PROSITE" id="PS51733">
    <property type="entry name" value="BPL_LPL_CATALYTIC"/>
    <property type="match status" value="1"/>
</dbReference>
<keyword evidence="9" id="KW-0808">Transferase</keyword>
<dbReference type="Pfam" id="PF21948">
    <property type="entry name" value="LplA-B_cat"/>
    <property type="match status" value="1"/>
</dbReference>
<dbReference type="PANTHER" id="PTHR12561">
    <property type="entry name" value="LIPOATE-PROTEIN LIGASE"/>
    <property type="match status" value="1"/>
</dbReference>
<dbReference type="SUPFAM" id="SSF82649">
    <property type="entry name" value="SufE/NifU"/>
    <property type="match status" value="1"/>
</dbReference>